<evidence type="ECO:0000313" key="5">
    <source>
        <dbReference type="EMBL" id="QWG09996.1"/>
    </source>
</evidence>
<dbReference type="RefSeq" id="WP_144076650.1">
    <property type="nucleotide sequence ID" value="NZ_CP076129.1"/>
</dbReference>
<dbReference type="InterPro" id="IPR016039">
    <property type="entry name" value="Thiolase-like"/>
</dbReference>
<dbReference type="SUPFAM" id="SSF53901">
    <property type="entry name" value="Thiolase-like"/>
    <property type="match status" value="2"/>
</dbReference>
<dbReference type="PIRSF" id="PIRSF000451">
    <property type="entry name" value="PKS_III"/>
    <property type="match status" value="1"/>
</dbReference>
<evidence type="ECO:0000256" key="2">
    <source>
        <dbReference type="ARBA" id="ARBA00022679"/>
    </source>
</evidence>
<dbReference type="InterPro" id="IPR001099">
    <property type="entry name" value="Chalcone/stilbene_synt_N"/>
</dbReference>
<feature type="domain" description="Chalcone/stilbene synthase C-terminal" evidence="4">
    <location>
        <begin position="224"/>
        <end position="347"/>
    </location>
</feature>
<accession>A0ABX8H3J8</accession>
<evidence type="ECO:0000256" key="1">
    <source>
        <dbReference type="ARBA" id="ARBA00005531"/>
    </source>
</evidence>
<proteinExistence type="inferred from homology"/>
<gene>
    <name evidence="5" type="ORF">KM029_20150</name>
</gene>
<keyword evidence="6" id="KW-1185">Reference proteome</keyword>
<comment type="similarity">
    <text evidence="1">Belongs to the thiolase-like superfamily. Chalcone/stilbene synthases family.</text>
</comment>
<dbReference type="EMBL" id="CP076129">
    <property type="protein sequence ID" value="QWG09996.1"/>
    <property type="molecule type" value="Genomic_DNA"/>
</dbReference>
<evidence type="ECO:0000313" key="6">
    <source>
        <dbReference type="Proteomes" id="UP000682802"/>
    </source>
</evidence>
<organism evidence="5 6">
    <name type="scientific">Flammeovirga kamogawensis</name>
    <dbReference type="NCBI Taxonomy" id="373891"/>
    <lineage>
        <taxon>Bacteria</taxon>
        <taxon>Pseudomonadati</taxon>
        <taxon>Bacteroidota</taxon>
        <taxon>Cytophagia</taxon>
        <taxon>Cytophagales</taxon>
        <taxon>Flammeovirgaceae</taxon>
        <taxon>Flammeovirga</taxon>
    </lineage>
</organism>
<dbReference type="Gene3D" id="3.40.47.10">
    <property type="match status" value="2"/>
</dbReference>
<evidence type="ECO:0000259" key="4">
    <source>
        <dbReference type="Pfam" id="PF02797"/>
    </source>
</evidence>
<dbReference type="InterPro" id="IPR011141">
    <property type="entry name" value="Polyketide_synthase_type-III"/>
</dbReference>
<name>A0ABX8H3J8_9BACT</name>
<evidence type="ECO:0000259" key="3">
    <source>
        <dbReference type="Pfam" id="PF00195"/>
    </source>
</evidence>
<dbReference type="Proteomes" id="UP000682802">
    <property type="component" value="Chromosome 2"/>
</dbReference>
<dbReference type="Pfam" id="PF02797">
    <property type="entry name" value="Chal_sti_synt_C"/>
    <property type="match status" value="1"/>
</dbReference>
<keyword evidence="2" id="KW-0808">Transferase</keyword>
<dbReference type="PANTHER" id="PTHR11877:SF46">
    <property type="entry name" value="TYPE III POLYKETIDE SYNTHASE A"/>
    <property type="match status" value="1"/>
</dbReference>
<dbReference type="PANTHER" id="PTHR11877">
    <property type="entry name" value="HYDROXYMETHYLGLUTARYL-COA SYNTHASE"/>
    <property type="match status" value="1"/>
</dbReference>
<dbReference type="Pfam" id="PF00195">
    <property type="entry name" value="Chal_sti_synt_N"/>
    <property type="match status" value="1"/>
</dbReference>
<dbReference type="CDD" id="cd00831">
    <property type="entry name" value="CHS_like"/>
    <property type="match status" value="1"/>
</dbReference>
<feature type="domain" description="Chalcone/stilbene synthase N-terminal" evidence="3">
    <location>
        <begin position="6"/>
        <end position="199"/>
    </location>
</feature>
<sequence>MTYIQNIATSSPNNKHSQSDLLAFMQSSTTDDMHRQRKLLNIIYKNSGIEHRHSVIPDLYKYFLNTTVPNVEDRMDLFEKEALPLAVKAINKCVTKEQLQKITHIITVSCTGISAPGLEIDIISALGLSNKIVRTAVNFMGCYAAFHGLRIADQICKSDNTAEVLMVDVELCSIHFQNETDDDNILANSLFADGAAVVHLSSIKNKDSKFELVGFDSRLALSGKSEMAWKVTSLGFKMRLSNYVADIIRDDIKGLLDDVIEERKLDRGKLNWAFHPGGVKILNTIAAAIGVDKSELQTSYDVLKENGNMSSATVLFVLKSLLDKQTKGPIFSAGFGPGLTMEAMTLNQL</sequence>
<protein>
    <submittedName>
        <fullName evidence="5">Type III polyketide synthase</fullName>
    </submittedName>
</protein>
<dbReference type="InterPro" id="IPR012328">
    <property type="entry name" value="Chalcone/stilbene_synt_C"/>
</dbReference>
<reference evidence="5 6" key="1">
    <citation type="submission" date="2021-05" db="EMBL/GenBank/DDBJ databases">
        <title>Comparative genomic studies on the polysaccharide-degrading batcterial strains of the Flammeovirga genus.</title>
        <authorList>
            <person name="Zewei F."/>
            <person name="Zheng Z."/>
            <person name="Yu L."/>
            <person name="Ruyue G."/>
            <person name="Yanhong M."/>
            <person name="Yuanyuan C."/>
            <person name="Jingyan G."/>
            <person name="Wenjun H."/>
        </authorList>
    </citation>
    <scope>NUCLEOTIDE SEQUENCE [LARGE SCALE GENOMIC DNA]</scope>
    <source>
        <strain evidence="5 6">YS10</strain>
    </source>
</reference>